<gene>
    <name evidence="1" type="ORF">MNB_SV-6-120</name>
</gene>
<sequence length="41" mass="4557">MYLSQSSLSTKSTLSKIVSDASRSLVYISLRFHLSLSGFDM</sequence>
<accession>A0A1W1BW15</accession>
<organism evidence="1">
    <name type="scientific">hydrothermal vent metagenome</name>
    <dbReference type="NCBI Taxonomy" id="652676"/>
    <lineage>
        <taxon>unclassified sequences</taxon>
        <taxon>metagenomes</taxon>
        <taxon>ecological metagenomes</taxon>
    </lineage>
</organism>
<name>A0A1W1BW15_9ZZZZ</name>
<proteinExistence type="predicted"/>
<dbReference type="AlphaFoldDB" id="A0A1W1BW15"/>
<dbReference type="EMBL" id="FPHC01000045">
    <property type="protein sequence ID" value="SFV57729.1"/>
    <property type="molecule type" value="Genomic_DNA"/>
</dbReference>
<reference evidence="1" key="1">
    <citation type="submission" date="2016-10" db="EMBL/GenBank/DDBJ databases">
        <authorList>
            <person name="de Groot N.N."/>
        </authorList>
    </citation>
    <scope>NUCLEOTIDE SEQUENCE</scope>
</reference>
<protein>
    <submittedName>
        <fullName evidence="1">Uncharacterized protein</fullName>
    </submittedName>
</protein>
<evidence type="ECO:0000313" key="1">
    <source>
        <dbReference type="EMBL" id="SFV57729.1"/>
    </source>
</evidence>